<comment type="caution">
    <text evidence="2">The sequence shown here is derived from an EMBL/GenBank/DDBJ whole genome shotgun (WGS) entry which is preliminary data.</text>
</comment>
<reference evidence="2 3" key="1">
    <citation type="journal article" date="2019" name="Philos. Trans. R. Soc. Lond., B, Biol. Sci.">
        <title>Ant behaviour and brain gene expression of defending hosts depend on the ecological success of the intruding social parasite.</title>
        <authorList>
            <person name="Kaur R."/>
            <person name="Stoldt M."/>
            <person name="Jongepier E."/>
            <person name="Feldmeyer B."/>
            <person name="Menzel F."/>
            <person name="Bornberg-Bauer E."/>
            <person name="Foitzik S."/>
        </authorList>
    </citation>
    <scope>NUCLEOTIDE SEQUENCE [LARGE SCALE GENOMIC DNA]</scope>
    <source>
        <tissue evidence="2">Whole body</tissue>
    </source>
</reference>
<dbReference type="Proteomes" id="UP000310200">
    <property type="component" value="Unassembled WGS sequence"/>
</dbReference>
<dbReference type="EMBL" id="QBLH01001592">
    <property type="protein sequence ID" value="TGZ51574.1"/>
    <property type="molecule type" value="Genomic_DNA"/>
</dbReference>
<accession>A0A4V3SB50</accession>
<evidence type="ECO:0000313" key="2">
    <source>
        <dbReference type="EMBL" id="TGZ51574.1"/>
    </source>
</evidence>
<evidence type="ECO:0000313" key="3">
    <source>
        <dbReference type="Proteomes" id="UP000310200"/>
    </source>
</evidence>
<sequence length="106" mass="11912">MPAAHLPTPANLPNLNAKSAGAPPVRWRRERDGEQGGARARRGTGKANRGYERQKDRYRKRGAYERARKGRSARGGGRAAEERYGVEARAEGTKRESEKLERERNI</sequence>
<feature type="region of interest" description="Disordered" evidence="1">
    <location>
        <begin position="1"/>
        <end position="106"/>
    </location>
</feature>
<keyword evidence="3" id="KW-1185">Reference proteome</keyword>
<dbReference type="AlphaFoldDB" id="A0A4V3SB50"/>
<evidence type="ECO:0000256" key="1">
    <source>
        <dbReference type="SAM" id="MobiDB-lite"/>
    </source>
</evidence>
<proteinExistence type="predicted"/>
<gene>
    <name evidence="2" type="ORF">DBV15_11013</name>
</gene>
<protein>
    <submittedName>
        <fullName evidence="2">Uncharacterized protein</fullName>
    </submittedName>
</protein>
<name>A0A4V3SB50_9HYME</name>
<feature type="compositionally biased region" description="Basic and acidic residues" evidence="1">
    <location>
        <begin position="79"/>
        <end position="106"/>
    </location>
</feature>
<organism evidence="2 3">
    <name type="scientific">Temnothorax longispinosus</name>
    <dbReference type="NCBI Taxonomy" id="300112"/>
    <lineage>
        <taxon>Eukaryota</taxon>
        <taxon>Metazoa</taxon>
        <taxon>Ecdysozoa</taxon>
        <taxon>Arthropoda</taxon>
        <taxon>Hexapoda</taxon>
        <taxon>Insecta</taxon>
        <taxon>Pterygota</taxon>
        <taxon>Neoptera</taxon>
        <taxon>Endopterygota</taxon>
        <taxon>Hymenoptera</taxon>
        <taxon>Apocrita</taxon>
        <taxon>Aculeata</taxon>
        <taxon>Formicoidea</taxon>
        <taxon>Formicidae</taxon>
        <taxon>Myrmicinae</taxon>
        <taxon>Temnothorax</taxon>
    </lineage>
</organism>